<keyword evidence="1" id="KW-1133">Transmembrane helix</keyword>
<keyword evidence="3" id="KW-1185">Reference proteome</keyword>
<keyword evidence="1" id="KW-0812">Transmembrane</keyword>
<evidence type="ECO:0000256" key="1">
    <source>
        <dbReference type="SAM" id="Phobius"/>
    </source>
</evidence>
<dbReference type="EMBL" id="FNUL01000002">
    <property type="protein sequence ID" value="SEF44188.1"/>
    <property type="molecule type" value="Genomic_DNA"/>
</dbReference>
<dbReference type="Proteomes" id="UP000236726">
    <property type="component" value="Unassembled WGS sequence"/>
</dbReference>
<reference evidence="2 3" key="1">
    <citation type="submission" date="2016-10" db="EMBL/GenBank/DDBJ databases">
        <authorList>
            <person name="de Groot N.N."/>
        </authorList>
    </citation>
    <scope>NUCLEOTIDE SEQUENCE [LARGE SCALE GENOMIC DNA]</scope>
    <source>
        <strain evidence="2 3">D15d</strain>
    </source>
</reference>
<proteinExistence type="predicted"/>
<protein>
    <submittedName>
        <fullName evidence="2">Uncharacterized protein</fullName>
    </submittedName>
</protein>
<dbReference type="RefSeq" id="WP_103952115.1">
    <property type="nucleotide sequence ID" value="NZ_FNUL01000002.1"/>
</dbReference>
<evidence type="ECO:0000313" key="3">
    <source>
        <dbReference type="Proteomes" id="UP000236726"/>
    </source>
</evidence>
<evidence type="ECO:0000313" key="2">
    <source>
        <dbReference type="EMBL" id="SEF44188.1"/>
    </source>
</evidence>
<name>A0A1H5S2Q9_9FIRM</name>
<feature type="transmembrane region" description="Helical" evidence="1">
    <location>
        <begin position="25"/>
        <end position="43"/>
    </location>
</feature>
<sequence length="173" mass="20665">MDWIQELKELYYKELERRDHISEKMTSSITFLTFICTGHMFIWSKMVELDFIISFFPLLFLTTEIVSVGFTIMAFYYFFRTYFRVDYSVIPTLELIEKIADNLQNDDYTNNEIENANKKMLSGTIRNCISDNVEINNKRERAQYRMNIGLSVSFCSLVFVYAIWIFVINIFTF</sequence>
<feature type="transmembrane region" description="Helical" evidence="1">
    <location>
        <begin position="55"/>
        <end position="79"/>
    </location>
</feature>
<keyword evidence="1" id="KW-0472">Membrane</keyword>
<gene>
    <name evidence="2" type="ORF">SAMN05216537_1025</name>
</gene>
<accession>A0A1H5S2Q9</accession>
<feature type="transmembrane region" description="Helical" evidence="1">
    <location>
        <begin position="148"/>
        <end position="171"/>
    </location>
</feature>
<dbReference type="AlphaFoldDB" id="A0A1H5S2Q9"/>
<organism evidence="2 3">
    <name type="scientific">Lachnospira multipara</name>
    <dbReference type="NCBI Taxonomy" id="28051"/>
    <lineage>
        <taxon>Bacteria</taxon>
        <taxon>Bacillati</taxon>
        <taxon>Bacillota</taxon>
        <taxon>Clostridia</taxon>
        <taxon>Lachnospirales</taxon>
        <taxon>Lachnospiraceae</taxon>
        <taxon>Lachnospira</taxon>
    </lineage>
</organism>